<dbReference type="Pfam" id="PF00753">
    <property type="entry name" value="Lactamase_B"/>
    <property type="match status" value="1"/>
</dbReference>
<dbReference type="SMART" id="SM00849">
    <property type="entry name" value="Lactamase_B"/>
    <property type="match status" value="1"/>
</dbReference>
<dbReference type="InterPro" id="IPR036866">
    <property type="entry name" value="RibonucZ/Hydroxyglut_hydro"/>
</dbReference>
<keyword evidence="3" id="KW-0378">Hydrolase</keyword>
<dbReference type="EMBL" id="JAAFGW010000221">
    <property type="protein sequence ID" value="NDP49170.1"/>
    <property type="molecule type" value="Genomic_DNA"/>
</dbReference>
<protein>
    <submittedName>
        <fullName evidence="3">MBL fold metallo-hydrolase</fullName>
    </submittedName>
</protein>
<comment type="caution">
    <text evidence="3">The sequence shown here is derived from an EMBL/GenBank/DDBJ whole genome shotgun (WGS) entry which is preliminary data.</text>
</comment>
<evidence type="ECO:0000313" key="3">
    <source>
        <dbReference type="EMBL" id="NDP49170.1"/>
    </source>
</evidence>
<evidence type="ECO:0000313" key="4">
    <source>
        <dbReference type="Proteomes" id="UP000483432"/>
    </source>
</evidence>
<dbReference type="AlphaFoldDB" id="A0A7C9P961"/>
<evidence type="ECO:0000259" key="2">
    <source>
        <dbReference type="SMART" id="SM00849"/>
    </source>
</evidence>
<accession>A0A7C9P961</accession>
<dbReference type="PANTHER" id="PTHR23131">
    <property type="entry name" value="ENDORIBONUCLEASE LACTB2"/>
    <property type="match status" value="1"/>
</dbReference>
<feature type="signal peptide" evidence="1">
    <location>
        <begin position="1"/>
        <end position="18"/>
    </location>
</feature>
<dbReference type="InterPro" id="IPR001279">
    <property type="entry name" value="Metallo-B-lactamas"/>
</dbReference>
<organism evidence="3 4">
    <name type="scientific">Sulfuriferula multivorans</name>
    <dbReference type="NCBI Taxonomy" id="1559896"/>
    <lineage>
        <taxon>Bacteria</taxon>
        <taxon>Pseudomonadati</taxon>
        <taxon>Pseudomonadota</taxon>
        <taxon>Betaproteobacteria</taxon>
        <taxon>Nitrosomonadales</taxon>
        <taxon>Sulfuricellaceae</taxon>
        <taxon>Sulfuriferula</taxon>
    </lineage>
</organism>
<gene>
    <name evidence="3" type="ORF">GZ085_12445</name>
</gene>
<feature type="chain" id="PRO_5028958595" evidence="1">
    <location>
        <begin position="19"/>
        <end position="312"/>
    </location>
</feature>
<feature type="domain" description="Metallo-beta-lactamase" evidence="2">
    <location>
        <begin position="55"/>
        <end position="241"/>
    </location>
</feature>
<sequence>MRFAPLFAAILFCTPVLAGPKDTVRLYPAQQVSANTFVIHGPQGLPSAANQSFMNNPAWIITAEGVVVIDPGSSVQAGRMVVAQLRKTTKKPVTHVFNTHVHGDHWLGNQAILEMWPQATLIAHPDMIKQANAGADAFWLELMSNMTNGYTQGTRAVIPTVEAADGQEFKIGGKTFRIHSSTDAHSKTDLMIEIVEDSILFTGDNILNRQTMNLRDGTFKGVMKATDRALALNARLYVPGHGKTGDRKFVAEQKAYFDILMSEVRRMYAEGKSDFEMKPVLAEKLKAYRKWIEWDTNLGPQISLAILEVEQE</sequence>
<keyword evidence="1" id="KW-0732">Signal</keyword>
<dbReference type="Proteomes" id="UP000483432">
    <property type="component" value="Unassembled WGS sequence"/>
</dbReference>
<dbReference type="GO" id="GO:0016787">
    <property type="term" value="F:hydrolase activity"/>
    <property type="evidence" value="ECO:0007669"/>
    <property type="project" value="UniProtKB-KW"/>
</dbReference>
<evidence type="ECO:0000256" key="1">
    <source>
        <dbReference type="SAM" id="SignalP"/>
    </source>
</evidence>
<dbReference type="CDD" id="cd16282">
    <property type="entry name" value="metallo-hydrolase-like_MBL-fold"/>
    <property type="match status" value="1"/>
</dbReference>
<dbReference type="PANTHER" id="PTHR23131:SF0">
    <property type="entry name" value="ENDORIBONUCLEASE LACTB2"/>
    <property type="match status" value="1"/>
</dbReference>
<name>A0A7C9P961_9PROT</name>
<dbReference type="Gene3D" id="3.60.15.10">
    <property type="entry name" value="Ribonuclease Z/Hydroxyacylglutathione hydrolase-like"/>
    <property type="match status" value="1"/>
</dbReference>
<dbReference type="SUPFAM" id="SSF56281">
    <property type="entry name" value="Metallo-hydrolase/oxidoreductase"/>
    <property type="match status" value="1"/>
</dbReference>
<proteinExistence type="predicted"/>
<dbReference type="InterPro" id="IPR050662">
    <property type="entry name" value="Sec-metab_biosynth-thioest"/>
</dbReference>
<reference evidence="3 4" key="1">
    <citation type="submission" date="2019-09" db="EMBL/GenBank/DDBJ databases">
        <title>H2 Metabolism Revealed by Metagenomic Analysis in Subglacial Sediment of East Antarctica.</title>
        <authorList>
            <person name="Yang Z."/>
            <person name="Zhang Y."/>
            <person name="Lv Y."/>
            <person name="Yan W."/>
            <person name="Xiao X."/>
            <person name="Sun B."/>
            <person name="Ma H."/>
        </authorList>
    </citation>
    <scope>NUCLEOTIDE SEQUENCE [LARGE SCALE GENOMIC DNA]</scope>
    <source>
        <strain evidence="3">Bin2_2</strain>
    </source>
</reference>